<protein>
    <submittedName>
        <fullName evidence="1">Uncharacterized protein</fullName>
    </submittedName>
</protein>
<organism evidence="1 2">
    <name type="scientific">Pullulanibacillus camelliae</name>
    <dbReference type="NCBI Taxonomy" id="1707096"/>
    <lineage>
        <taxon>Bacteria</taxon>
        <taxon>Bacillati</taxon>
        <taxon>Bacillota</taxon>
        <taxon>Bacilli</taxon>
        <taxon>Bacillales</taxon>
        <taxon>Sporolactobacillaceae</taxon>
        <taxon>Pullulanibacillus</taxon>
    </lineage>
</organism>
<accession>A0A8J2YJ70</accession>
<sequence>MEMKTIHTFKNFYDAGVMIDNLSKHFELTRFDAIYPHFGFGGAMSVDLKLTDELNPGSESHLELKLDAGVPELPGESSWCDFYFKWTTCSNHVVVISGEFWFDYDDERGSGKVEIGTDESTSFYPFVEEIVKLREWQKSGEPEVSYLIKETINAYGNGIHEFHISKLDERWGKTSYDYEKYKIIAPKNKEEHERIVKFFDSNERFTLEGISVND</sequence>
<reference evidence="1" key="2">
    <citation type="submission" date="2020-09" db="EMBL/GenBank/DDBJ databases">
        <authorList>
            <person name="Sun Q."/>
            <person name="Zhou Y."/>
        </authorList>
    </citation>
    <scope>NUCLEOTIDE SEQUENCE</scope>
    <source>
        <strain evidence="1">CGMCC 1.15371</strain>
    </source>
</reference>
<keyword evidence="2" id="KW-1185">Reference proteome</keyword>
<dbReference type="AlphaFoldDB" id="A0A8J2YJ70"/>
<dbReference type="Proteomes" id="UP000628775">
    <property type="component" value="Unassembled WGS sequence"/>
</dbReference>
<dbReference type="RefSeq" id="WP_188695319.1">
    <property type="nucleotide sequence ID" value="NZ_BMIR01000014.1"/>
</dbReference>
<dbReference type="EMBL" id="BMIR01000014">
    <property type="protein sequence ID" value="GGE47510.1"/>
    <property type="molecule type" value="Genomic_DNA"/>
</dbReference>
<evidence type="ECO:0000313" key="1">
    <source>
        <dbReference type="EMBL" id="GGE47510.1"/>
    </source>
</evidence>
<evidence type="ECO:0000313" key="2">
    <source>
        <dbReference type="Proteomes" id="UP000628775"/>
    </source>
</evidence>
<comment type="caution">
    <text evidence="1">The sequence shown here is derived from an EMBL/GenBank/DDBJ whole genome shotgun (WGS) entry which is preliminary data.</text>
</comment>
<name>A0A8J2YJ70_9BACL</name>
<reference evidence="1" key="1">
    <citation type="journal article" date="2014" name="Int. J. Syst. Evol. Microbiol.">
        <title>Complete genome sequence of Corynebacterium casei LMG S-19264T (=DSM 44701T), isolated from a smear-ripened cheese.</title>
        <authorList>
            <consortium name="US DOE Joint Genome Institute (JGI-PGF)"/>
            <person name="Walter F."/>
            <person name="Albersmeier A."/>
            <person name="Kalinowski J."/>
            <person name="Ruckert C."/>
        </authorList>
    </citation>
    <scope>NUCLEOTIDE SEQUENCE</scope>
    <source>
        <strain evidence="1">CGMCC 1.15371</strain>
    </source>
</reference>
<gene>
    <name evidence="1" type="ORF">GCM10011391_27890</name>
</gene>
<proteinExistence type="predicted"/>